<accession>A0A7W7PJ87</accession>
<reference evidence="2 3" key="1">
    <citation type="submission" date="2020-08" db="EMBL/GenBank/DDBJ databases">
        <title>Genomic Encyclopedia of Type Strains, Phase III (KMG-III): the genomes of soil and plant-associated and newly described type strains.</title>
        <authorList>
            <person name="Whitman W."/>
        </authorList>
    </citation>
    <scope>NUCLEOTIDE SEQUENCE [LARGE SCALE GENOMIC DNA]</scope>
    <source>
        <strain evidence="2 3">CECT 3265</strain>
    </source>
</reference>
<name>A0A7W7PJ87_STRNE</name>
<evidence type="ECO:0000313" key="2">
    <source>
        <dbReference type="EMBL" id="MBB4890510.1"/>
    </source>
</evidence>
<dbReference type="RefSeq" id="WP_184739767.1">
    <property type="nucleotide sequence ID" value="NZ_JACHJG010000020.1"/>
</dbReference>
<feature type="compositionally biased region" description="Basic and acidic residues" evidence="1">
    <location>
        <begin position="184"/>
        <end position="221"/>
    </location>
</feature>
<gene>
    <name evidence="2" type="ORF">FHS38_006595</name>
</gene>
<dbReference type="Proteomes" id="UP000556436">
    <property type="component" value="Unassembled WGS sequence"/>
</dbReference>
<keyword evidence="3" id="KW-1185">Reference proteome</keyword>
<keyword evidence="2" id="KW-0966">Cell projection</keyword>
<comment type="caution">
    <text evidence="2">The sequence shown here is derived from an EMBL/GenBank/DDBJ whole genome shotgun (WGS) entry which is preliminary data.</text>
</comment>
<sequence length="291" mass="31450">MDLESVTEELYGLHPQDFTAARGRHVAAARTAGDRALAKKVQTLRRPTLSAWASNVLVRARPDEVTSLLALGEGLRQAHRDLEGGRLRELSRQQHVVVSALAREARKLAAEAGHPVSEEVQREVAETLHAALADPEAAQLWAAGHLPKPLAAPVGFTPAEGGAPPSPAPSVRDSPDAEGNGGAHKREQKAERQRKLAQARKEARAAQEQADAREGELRQAETDSEQAAALLREAERQRAELARQLETVEQREETARIAAHQAQTQAEAAARAADHARRRAGEAIARAERSV</sequence>
<keyword evidence="2" id="KW-0282">Flagellum</keyword>
<evidence type="ECO:0000313" key="3">
    <source>
        <dbReference type="Proteomes" id="UP000556436"/>
    </source>
</evidence>
<feature type="region of interest" description="Disordered" evidence="1">
    <location>
        <begin position="252"/>
        <end position="291"/>
    </location>
</feature>
<organism evidence="2 3">
    <name type="scientific">Streptomyces netropsis</name>
    <name type="common">Streptoverticillium netropsis</name>
    <dbReference type="NCBI Taxonomy" id="55404"/>
    <lineage>
        <taxon>Bacteria</taxon>
        <taxon>Bacillati</taxon>
        <taxon>Actinomycetota</taxon>
        <taxon>Actinomycetes</taxon>
        <taxon>Kitasatosporales</taxon>
        <taxon>Streptomycetaceae</taxon>
        <taxon>Streptomyces</taxon>
    </lineage>
</organism>
<evidence type="ECO:0000256" key="1">
    <source>
        <dbReference type="SAM" id="MobiDB-lite"/>
    </source>
</evidence>
<protein>
    <submittedName>
        <fullName evidence="2">Flagellar biosynthesis GTPase FlhF</fullName>
    </submittedName>
</protein>
<proteinExistence type="predicted"/>
<keyword evidence="2" id="KW-0969">Cilium</keyword>
<feature type="compositionally biased region" description="Basic and acidic residues" evidence="1">
    <location>
        <begin position="272"/>
        <end position="291"/>
    </location>
</feature>
<dbReference type="EMBL" id="JACHJG010000020">
    <property type="protein sequence ID" value="MBB4890510.1"/>
    <property type="molecule type" value="Genomic_DNA"/>
</dbReference>
<feature type="region of interest" description="Disordered" evidence="1">
    <location>
        <begin position="152"/>
        <end position="228"/>
    </location>
</feature>
<feature type="compositionally biased region" description="Low complexity" evidence="1">
    <location>
        <begin position="258"/>
        <end position="271"/>
    </location>
</feature>
<dbReference type="AlphaFoldDB" id="A0A7W7PJ87"/>